<keyword evidence="3" id="KW-1185">Reference proteome</keyword>
<sequence length="86" mass="9881">MADFKEVYEEIVELILELKDFEEEDISAGMSFEELSLDSLDFIEMQVSMKKKFQVVIKPEVFESGEISTLSQMCDYVVSLQEEAVA</sequence>
<dbReference type="OrthoDB" id="6575267at2"/>
<dbReference type="EMBL" id="JXYA01000002">
    <property type="protein sequence ID" value="KJZ13039.1"/>
    <property type="molecule type" value="Genomic_DNA"/>
</dbReference>
<reference evidence="2 3" key="1">
    <citation type="journal article" date="2015" name="BMC Genomics">
        <title>Genome mining reveals unlocked bioactive potential of marine Gram-negative bacteria.</title>
        <authorList>
            <person name="Machado H."/>
            <person name="Sonnenschein E.C."/>
            <person name="Melchiorsen J."/>
            <person name="Gram L."/>
        </authorList>
    </citation>
    <scope>NUCLEOTIDE SEQUENCE [LARGE SCALE GENOMIC DNA]</scope>
    <source>
        <strain evidence="2 3">S2471</strain>
    </source>
</reference>
<dbReference type="Gene3D" id="1.10.1200.10">
    <property type="entry name" value="ACP-like"/>
    <property type="match status" value="1"/>
</dbReference>
<organism evidence="2 3">
    <name type="scientific">Pseudoalteromonas rubra</name>
    <dbReference type="NCBI Taxonomy" id="43658"/>
    <lineage>
        <taxon>Bacteria</taxon>
        <taxon>Pseudomonadati</taxon>
        <taxon>Pseudomonadota</taxon>
        <taxon>Gammaproteobacteria</taxon>
        <taxon>Alteromonadales</taxon>
        <taxon>Pseudoalteromonadaceae</taxon>
        <taxon>Pseudoalteromonas</taxon>
    </lineage>
</organism>
<dbReference type="SUPFAM" id="SSF47336">
    <property type="entry name" value="ACP-like"/>
    <property type="match status" value="1"/>
</dbReference>
<dbReference type="RefSeq" id="WP_046003193.1">
    <property type="nucleotide sequence ID" value="NZ_JXYA01000002.1"/>
</dbReference>
<dbReference type="PROSITE" id="PS50075">
    <property type="entry name" value="CARRIER"/>
    <property type="match status" value="1"/>
</dbReference>
<name>A0A0F4R0C9_9GAMM</name>
<protein>
    <recommendedName>
        <fullName evidence="1">Carrier domain-containing protein</fullName>
    </recommendedName>
</protein>
<feature type="domain" description="Carrier" evidence="1">
    <location>
        <begin position="2"/>
        <end position="81"/>
    </location>
</feature>
<comment type="caution">
    <text evidence="2">The sequence shown here is derived from an EMBL/GenBank/DDBJ whole genome shotgun (WGS) entry which is preliminary data.</text>
</comment>
<gene>
    <name evidence="2" type="ORF">TW77_01515</name>
</gene>
<dbReference type="InterPro" id="IPR009081">
    <property type="entry name" value="PP-bd_ACP"/>
</dbReference>
<evidence type="ECO:0000313" key="3">
    <source>
        <dbReference type="Proteomes" id="UP000033452"/>
    </source>
</evidence>
<dbReference type="Proteomes" id="UP000033452">
    <property type="component" value="Unassembled WGS sequence"/>
</dbReference>
<dbReference type="Pfam" id="PF00550">
    <property type="entry name" value="PP-binding"/>
    <property type="match status" value="1"/>
</dbReference>
<proteinExistence type="predicted"/>
<accession>A0A0F4R0C9</accession>
<dbReference type="PATRIC" id="fig|43658.5.peg.313"/>
<evidence type="ECO:0000313" key="2">
    <source>
        <dbReference type="EMBL" id="KJZ13039.1"/>
    </source>
</evidence>
<dbReference type="InterPro" id="IPR036736">
    <property type="entry name" value="ACP-like_sf"/>
</dbReference>
<dbReference type="AlphaFoldDB" id="A0A0F4R0C9"/>
<evidence type="ECO:0000259" key="1">
    <source>
        <dbReference type="PROSITE" id="PS50075"/>
    </source>
</evidence>